<comment type="caution">
    <text evidence="1">The sequence shown here is derived from an EMBL/GenBank/DDBJ whole genome shotgun (WGS) entry which is preliminary data.</text>
</comment>
<dbReference type="Proteomes" id="UP000077521">
    <property type="component" value="Unassembled WGS sequence"/>
</dbReference>
<dbReference type="Pfam" id="PF03665">
    <property type="entry name" value="UPF0172"/>
    <property type="match status" value="1"/>
</dbReference>
<dbReference type="EMBL" id="LWDF02000011">
    <property type="protein sequence ID" value="KAE8260403.1"/>
    <property type="molecule type" value="Genomic_DNA"/>
</dbReference>
<gene>
    <name evidence="1" type="ORF">A4X13_0g360</name>
</gene>
<reference evidence="1" key="2">
    <citation type="journal article" date="2019" name="IMA Fungus">
        <title>Genome sequencing and comparison of five Tilletia species to identify candidate genes for the detection of regulated species infecting wheat.</title>
        <authorList>
            <person name="Nguyen H.D.T."/>
            <person name="Sultana T."/>
            <person name="Kesanakurti P."/>
            <person name="Hambleton S."/>
        </authorList>
    </citation>
    <scope>NUCLEOTIDE SEQUENCE</scope>
    <source>
        <strain evidence="1">DAOMC 236416</strain>
    </source>
</reference>
<dbReference type="PANTHER" id="PTHR12941:SF10">
    <property type="entry name" value="ER MEMBRANE PROTEIN COMPLEX SUBUNIT 8_9 HOMOLOG"/>
    <property type="match status" value="1"/>
</dbReference>
<dbReference type="AlphaFoldDB" id="A0A177TKW8"/>
<evidence type="ECO:0000313" key="2">
    <source>
        <dbReference type="Proteomes" id="UP000077521"/>
    </source>
</evidence>
<proteinExistence type="predicted"/>
<dbReference type="CDD" id="cd08060">
    <property type="entry name" value="MPN_UPF0172"/>
    <property type="match status" value="1"/>
</dbReference>
<keyword evidence="2" id="KW-1185">Reference proteome</keyword>
<evidence type="ECO:0000313" key="1">
    <source>
        <dbReference type="EMBL" id="KAE8260403.1"/>
    </source>
</evidence>
<dbReference type="PANTHER" id="PTHR12941">
    <property type="entry name" value="ER MEMBRANE PROTEIN COMPLEX"/>
    <property type="match status" value="1"/>
</dbReference>
<accession>A0A177TKW8</accession>
<name>A0A177TKW8_9BASI</name>
<organism evidence="1 2">
    <name type="scientific">Tilletia indica</name>
    <dbReference type="NCBI Taxonomy" id="43049"/>
    <lineage>
        <taxon>Eukaryota</taxon>
        <taxon>Fungi</taxon>
        <taxon>Dikarya</taxon>
        <taxon>Basidiomycota</taxon>
        <taxon>Ustilaginomycotina</taxon>
        <taxon>Exobasidiomycetes</taxon>
        <taxon>Tilletiales</taxon>
        <taxon>Tilletiaceae</taxon>
        <taxon>Tilletia</taxon>
    </lineage>
</organism>
<dbReference type="InterPro" id="IPR005366">
    <property type="entry name" value="EMC8/9"/>
</dbReference>
<reference evidence="1" key="1">
    <citation type="submission" date="2016-04" db="EMBL/GenBank/DDBJ databases">
        <authorList>
            <person name="Nguyen H.D."/>
            <person name="Samba Siva P."/>
            <person name="Cullis J."/>
            <person name="Levesque C.A."/>
            <person name="Hambleton S."/>
        </authorList>
    </citation>
    <scope>NUCLEOTIDE SEQUENCE</scope>
    <source>
        <strain evidence="1">DAOMC 236416</strain>
    </source>
</reference>
<dbReference type="GO" id="GO:0072546">
    <property type="term" value="C:EMC complex"/>
    <property type="evidence" value="ECO:0007669"/>
    <property type="project" value="InterPro"/>
</dbReference>
<sequence>MPSAAVSISISQQAYAKVVLHAAKYPASTVRGLLVGRRSSESSSSSFEVVDAIPLVHNWTDLAPATELGCALAQAHLSSTSTSSASAGAEIIGLYEAPAVMGVRDLSTAGTKLARKIASLSASSSTPKTSQSGAIALVVNNSLLLSPSSGHALLPFHLPSQTNTSNTGVETLPSSSTVLSDEAATIAAVSTAVQNGLAEKLYDFDDHLTDTRQDWLSNAIPLAT</sequence>
<protein>
    <submittedName>
        <fullName evidence="1">Uncharacterized protein</fullName>
    </submittedName>
</protein>